<dbReference type="Gene3D" id="3.40.50.2300">
    <property type="match status" value="1"/>
</dbReference>
<dbReference type="Gene3D" id="1.20.120.160">
    <property type="entry name" value="HPT domain"/>
    <property type="match status" value="1"/>
</dbReference>
<sequence>MGATVYLFFSLQDRQKAMAESVREDAMWAVFQTHREASRMVEAILLAQPSPSEASLAKVSLNFDLVYSRITLLEAGIFDASFKGSEELQSQADALKATLLEMAQTMDALVADRSAFADALPDLLDFAREIQSMSNTLVILTNERLGVARASDRASKIVNYGYLAVVVAITGAVFVLIMALQFAQLKIISHTQSRLKDLSARNAKSAKAALAASEAKSLFLATMSHEIRTPLNGIIGAVDLLIDSDLTPEQASRTLTIRRSGNMLLDVINDILDFSNLDANGVTFQNAPLSLPEFAEVLTDVFQQRVTDAKLDFRIDVPPLIVATDDVRLRQVMMNLVGNAIKFTASGFIEVRAEVREETILRIEVADSGIGIPKELQHKLFLNFSQIDGSASRSFGGTGLGLAISKRIVTGLGGRIGVESMAGQGSTFWLELPVDVIGEAPKPQCGLSQVKPQQSDRYDTRILLVEDNPINRDVAKALLERFGAVVSTAQNGQEALDLLAAEHFDLIIMDLRMPVMDGMAATAKLRERGDATTIVGLTANAFEEDRQRCLDVGMNGFVAKPVTRDKIATILAEYALPAQGDAPTSLLDEDQLAPVLEDLGPELFVDLLRQLESDVEALLAKFEIEDVGDNQMALDDALHTLKGAASTLGLRRVGAEAQSMRTSDSREPERFEKFAELVRVSVSAATDVIMSGRPGAAS</sequence>
<organism evidence="18 19">
    <name type="scientific">Flavimaricola marinus</name>
    <dbReference type="NCBI Taxonomy" id="1819565"/>
    <lineage>
        <taxon>Bacteria</taxon>
        <taxon>Pseudomonadati</taxon>
        <taxon>Pseudomonadota</taxon>
        <taxon>Alphaproteobacteria</taxon>
        <taxon>Rhodobacterales</taxon>
        <taxon>Paracoccaceae</taxon>
        <taxon>Flavimaricola</taxon>
    </lineage>
</organism>
<dbReference type="Gene3D" id="1.10.287.130">
    <property type="match status" value="1"/>
</dbReference>
<dbReference type="InterPro" id="IPR036097">
    <property type="entry name" value="HisK_dim/P_sf"/>
</dbReference>
<dbReference type="GO" id="GO:0005524">
    <property type="term" value="F:ATP binding"/>
    <property type="evidence" value="ECO:0007669"/>
    <property type="project" value="UniProtKB-KW"/>
</dbReference>
<dbReference type="InterPro" id="IPR004358">
    <property type="entry name" value="Sig_transdc_His_kin-like_C"/>
</dbReference>
<keyword evidence="5 13" id="KW-0597">Phosphoprotein</keyword>
<dbReference type="InterPro" id="IPR003594">
    <property type="entry name" value="HATPase_dom"/>
</dbReference>
<evidence type="ECO:0000256" key="8">
    <source>
        <dbReference type="ARBA" id="ARBA00022840"/>
    </source>
</evidence>
<evidence type="ECO:0000256" key="9">
    <source>
        <dbReference type="ARBA" id="ARBA00022989"/>
    </source>
</evidence>
<dbReference type="Pfam" id="PF02518">
    <property type="entry name" value="HATPase_c"/>
    <property type="match status" value="1"/>
</dbReference>
<dbReference type="SUPFAM" id="SSF52172">
    <property type="entry name" value="CheY-like"/>
    <property type="match status" value="1"/>
</dbReference>
<comment type="subcellular location">
    <subcellularLocation>
        <location evidence="2">Cell membrane</location>
        <topology evidence="2">Multi-pass membrane protein</topology>
    </subcellularLocation>
</comment>
<dbReference type="SUPFAM" id="SSF47226">
    <property type="entry name" value="Histidine-containing phosphotransfer domain, HPT domain"/>
    <property type="match status" value="1"/>
</dbReference>
<dbReference type="SUPFAM" id="SSF47384">
    <property type="entry name" value="Homodimeric domain of signal transducing histidine kinase"/>
    <property type="match status" value="1"/>
</dbReference>
<dbReference type="EMBL" id="FXZK01000016">
    <property type="protein sequence ID" value="SMY10007.1"/>
    <property type="molecule type" value="Genomic_DNA"/>
</dbReference>
<comment type="catalytic activity">
    <reaction evidence="1">
        <text>ATP + protein L-histidine = ADP + protein N-phospho-L-histidine.</text>
        <dbReference type="EC" id="2.7.13.3"/>
    </reaction>
</comment>
<dbReference type="FunFam" id="3.30.565.10:FF:000010">
    <property type="entry name" value="Sensor histidine kinase RcsC"/>
    <property type="match status" value="1"/>
</dbReference>
<dbReference type="PROSITE" id="PS50894">
    <property type="entry name" value="HPT"/>
    <property type="match status" value="1"/>
</dbReference>
<evidence type="ECO:0000256" key="13">
    <source>
        <dbReference type="PROSITE-ProRule" id="PRU00169"/>
    </source>
</evidence>
<dbReference type="SMART" id="SM00387">
    <property type="entry name" value="HATPase_c"/>
    <property type="match status" value="1"/>
</dbReference>
<dbReference type="RefSeq" id="WP_093994178.1">
    <property type="nucleotide sequence ID" value="NZ_FXZK01000016.1"/>
</dbReference>
<reference evidence="19" key="1">
    <citation type="submission" date="2017-05" db="EMBL/GenBank/DDBJ databases">
        <authorList>
            <person name="Rodrigo-Torres L."/>
            <person name="Arahal R. D."/>
            <person name="Lucena T."/>
        </authorList>
    </citation>
    <scope>NUCLEOTIDE SEQUENCE [LARGE SCALE GENOMIC DNA]</scope>
    <source>
        <strain evidence="19">CECT 8899</strain>
    </source>
</reference>
<evidence type="ECO:0000256" key="12">
    <source>
        <dbReference type="PROSITE-ProRule" id="PRU00110"/>
    </source>
</evidence>
<evidence type="ECO:0000256" key="2">
    <source>
        <dbReference type="ARBA" id="ARBA00004651"/>
    </source>
</evidence>
<keyword evidence="10" id="KW-0902">Two-component regulatory system</keyword>
<feature type="domain" description="HPt" evidence="17">
    <location>
        <begin position="600"/>
        <end position="692"/>
    </location>
</feature>
<evidence type="ECO:0000259" key="17">
    <source>
        <dbReference type="PROSITE" id="PS50894"/>
    </source>
</evidence>
<keyword evidence="19" id="KW-1185">Reference proteome</keyword>
<proteinExistence type="predicted"/>
<keyword evidence="11 14" id="KW-0472">Membrane</keyword>
<keyword evidence="18" id="KW-0808">Transferase</keyword>
<dbReference type="InterPro" id="IPR001789">
    <property type="entry name" value="Sig_transdc_resp-reg_receiver"/>
</dbReference>
<dbReference type="Gene3D" id="3.30.565.10">
    <property type="entry name" value="Histidine kinase-like ATPase, C-terminal domain"/>
    <property type="match status" value="1"/>
</dbReference>
<keyword evidence="6 14" id="KW-0812">Transmembrane</keyword>
<dbReference type="SMART" id="SM00388">
    <property type="entry name" value="HisKA"/>
    <property type="match status" value="1"/>
</dbReference>
<dbReference type="Pfam" id="PF01627">
    <property type="entry name" value="Hpt"/>
    <property type="match status" value="1"/>
</dbReference>
<dbReference type="PRINTS" id="PR00344">
    <property type="entry name" value="BCTRLSENSOR"/>
</dbReference>
<dbReference type="SMART" id="SM00448">
    <property type="entry name" value="REC"/>
    <property type="match status" value="1"/>
</dbReference>
<name>A0A238LJW9_9RHOB</name>
<feature type="modified residue" description="Phosphohistidine" evidence="12">
    <location>
        <position position="639"/>
    </location>
</feature>
<dbReference type="GO" id="GO:0005886">
    <property type="term" value="C:plasma membrane"/>
    <property type="evidence" value="ECO:0007669"/>
    <property type="project" value="UniProtKB-SubCell"/>
</dbReference>
<dbReference type="InterPro" id="IPR008207">
    <property type="entry name" value="Sig_transdc_His_kin_Hpt_dom"/>
</dbReference>
<dbReference type="Pfam" id="PF00072">
    <property type="entry name" value="Response_reg"/>
    <property type="match status" value="1"/>
</dbReference>
<dbReference type="PROSITE" id="PS50110">
    <property type="entry name" value="RESPONSE_REGULATORY"/>
    <property type="match status" value="1"/>
</dbReference>
<dbReference type="CDD" id="cd16922">
    <property type="entry name" value="HATPase_EvgS-ArcB-TorS-like"/>
    <property type="match status" value="1"/>
</dbReference>
<dbReference type="PANTHER" id="PTHR45339">
    <property type="entry name" value="HYBRID SIGNAL TRANSDUCTION HISTIDINE KINASE J"/>
    <property type="match status" value="1"/>
</dbReference>
<feature type="modified residue" description="4-aspartylphosphate" evidence="13">
    <location>
        <position position="510"/>
    </location>
</feature>
<dbReference type="InterPro" id="IPR036641">
    <property type="entry name" value="HPT_dom_sf"/>
</dbReference>
<feature type="transmembrane region" description="Helical" evidence="14">
    <location>
        <begin position="160"/>
        <end position="183"/>
    </location>
</feature>
<dbReference type="CDD" id="cd00082">
    <property type="entry name" value="HisKA"/>
    <property type="match status" value="1"/>
</dbReference>
<evidence type="ECO:0000256" key="5">
    <source>
        <dbReference type="ARBA" id="ARBA00022553"/>
    </source>
</evidence>
<dbReference type="InterPro" id="IPR011006">
    <property type="entry name" value="CheY-like_superfamily"/>
</dbReference>
<evidence type="ECO:0000256" key="6">
    <source>
        <dbReference type="ARBA" id="ARBA00022692"/>
    </source>
</evidence>
<dbReference type="Pfam" id="PF00512">
    <property type="entry name" value="HisKA"/>
    <property type="match status" value="1"/>
</dbReference>
<dbReference type="InterPro" id="IPR036890">
    <property type="entry name" value="HATPase_C_sf"/>
</dbReference>
<gene>
    <name evidence="18" type="primary">arcB_2</name>
    <name evidence="18" type="ORF">LOM8899_04181</name>
</gene>
<keyword evidence="4" id="KW-1003">Cell membrane</keyword>
<dbReference type="EC" id="2.7.13.3" evidence="3"/>
<feature type="domain" description="Histidine kinase" evidence="15">
    <location>
        <begin position="222"/>
        <end position="436"/>
    </location>
</feature>
<evidence type="ECO:0000256" key="10">
    <source>
        <dbReference type="ARBA" id="ARBA00023012"/>
    </source>
</evidence>
<protein>
    <recommendedName>
        <fullName evidence="3">histidine kinase</fullName>
        <ecNumber evidence="3">2.7.13.3</ecNumber>
    </recommendedName>
</protein>
<dbReference type="SUPFAM" id="SSF55874">
    <property type="entry name" value="ATPase domain of HSP90 chaperone/DNA topoisomerase II/histidine kinase"/>
    <property type="match status" value="1"/>
</dbReference>
<evidence type="ECO:0000256" key="1">
    <source>
        <dbReference type="ARBA" id="ARBA00000085"/>
    </source>
</evidence>
<accession>A0A238LJW9</accession>
<evidence type="ECO:0000256" key="3">
    <source>
        <dbReference type="ARBA" id="ARBA00012438"/>
    </source>
</evidence>
<evidence type="ECO:0000313" key="18">
    <source>
        <dbReference type="EMBL" id="SMY10007.1"/>
    </source>
</evidence>
<evidence type="ECO:0000256" key="14">
    <source>
        <dbReference type="SAM" id="Phobius"/>
    </source>
</evidence>
<dbReference type="PANTHER" id="PTHR45339:SF1">
    <property type="entry name" value="HYBRID SIGNAL TRANSDUCTION HISTIDINE KINASE J"/>
    <property type="match status" value="1"/>
</dbReference>
<dbReference type="PROSITE" id="PS50109">
    <property type="entry name" value="HIS_KIN"/>
    <property type="match status" value="1"/>
</dbReference>
<evidence type="ECO:0000259" key="16">
    <source>
        <dbReference type="PROSITE" id="PS50110"/>
    </source>
</evidence>
<keyword evidence="8" id="KW-0067">ATP-binding</keyword>
<dbReference type="GO" id="GO:0000155">
    <property type="term" value="F:phosphorelay sensor kinase activity"/>
    <property type="evidence" value="ECO:0007669"/>
    <property type="project" value="InterPro"/>
</dbReference>
<dbReference type="OrthoDB" id="9764438at2"/>
<evidence type="ECO:0000256" key="4">
    <source>
        <dbReference type="ARBA" id="ARBA00022475"/>
    </source>
</evidence>
<keyword evidence="9 14" id="KW-1133">Transmembrane helix</keyword>
<evidence type="ECO:0000256" key="11">
    <source>
        <dbReference type="ARBA" id="ARBA00023136"/>
    </source>
</evidence>
<dbReference type="InterPro" id="IPR003661">
    <property type="entry name" value="HisK_dim/P_dom"/>
</dbReference>
<dbReference type="CDD" id="cd17546">
    <property type="entry name" value="REC_hyHK_CKI1_RcsC-like"/>
    <property type="match status" value="1"/>
</dbReference>
<evidence type="ECO:0000259" key="15">
    <source>
        <dbReference type="PROSITE" id="PS50109"/>
    </source>
</evidence>
<evidence type="ECO:0000313" key="19">
    <source>
        <dbReference type="Proteomes" id="UP000201613"/>
    </source>
</evidence>
<feature type="domain" description="Response regulatory" evidence="16">
    <location>
        <begin position="461"/>
        <end position="575"/>
    </location>
</feature>
<dbReference type="AlphaFoldDB" id="A0A238LJW9"/>
<keyword evidence="7" id="KW-0547">Nucleotide-binding</keyword>
<evidence type="ECO:0000256" key="7">
    <source>
        <dbReference type="ARBA" id="ARBA00022741"/>
    </source>
</evidence>
<dbReference type="InterPro" id="IPR005467">
    <property type="entry name" value="His_kinase_dom"/>
</dbReference>
<dbReference type="Proteomes" id="UP000201613">
    <property type="component" value="Unassembled WGS sequence"/>
</dbReference>